<dbReference type="eggNOG" id="COG0665">
    <property type="taxonomic scope" value="Bacteria"/>
</dbReference>
<dbReference type="GO" id="GO:0016491">
    <property type="term" value="F:oxidoreductase activity"/>
    <property type="evidence" value="ECO:0007669"/>
    <property type="project" value="UniProtKB-KW"/>
</dbReference>
<name>A0A061SSM0_9RHOB</name>
<reference evidence="3 4" key="1">
    <citation type="journal article" date="2014" name="Genome Announc.">
        <title>Draft Genome Sequences of Two Isolates of the Roseobacter Group, Sulfitobacter sp. Strains 3SOLIMAR09 and 1FIGIMAR09, from Harbors of Mallorca Island (Mediterranean Sea).</title>
        <authorList>
            <person name="Mas-Llado M."/>
            <person name="Pina-Villalonga J.M."/>
            <person name="Brunet-Galmes I."/>
            <person name="Nogales B."/>
            <person name="Bosch R."/>
        </authorList>
    </citation>
    <scope>NUCLEOTIDE SEQUENCE [LARGE SCALE GENOMIC DNA]</scope>
    <source>
        <strain evidence="3 4">1FIGIMAR09</strain>
    </source>
</reference>
<dbReference type="STRING" id="83219.PM02_14475"/>
<feature type="domain" description="FAD dependent oxidoreductase" evidence="2">
    <location>
        <begin position="38"/>
        <end position="400"/>
    </location>
</feature>
<dbReference type="SUPFAM" id="SSF51905">
    <property type="entry name" value="FAD/NAD(P)-binding domain"/>
    <property type="match status" value="1"/>
</dbReference>
<dbReference type="InterPro" id="IPR006076">
    <property type="entry name" value="FAD-dep_OxRdtase"/>
</dbReference>
<dbReference type="PANTHER" id="PTHR13847">
    <property type="entry name" value="SARCOSINE DEHYDROGENASE-RELATED"/>
    <property type="match status" value="1"/>
</dbReference>
<dbReference type="AlphaFoldDB" id="A0A061SSM0"/>
<gene>
    <name evidence="3" type="ORF">PM02_14475</name>
</gene>
<keyword evidence="1" id="KW-0560">Oxidoreductase</keyword>
<dbReference type="Gene3D" id="3.50.50.60">
    <property type="entry name" value="FAD/NAD(P)-binding domain"/>
    <property type="match status" value="1"/>
</dbReference>
<dbReference type="EMBL" id="JEMU01000012">
    <property type="protein sequence ID" value="KAJ02409.1"/>
    <property type="molecule type" value="Genomic_DNA"/>
</dbReference>
<evidence type="ECO:0000313" key="3">
    <source>
        <dbReference type="EMBL" id="KAJ02409.1"/>
    </source>
</evidence>
<dbReference type="Pfam" id="PF01266">
    <property type="entry name" value="DAO"/>
    <property type="match status" value="1"/>
</dbReference>
<dbReference type="GO" id="GO:0005737">
    <property type="term" value="C:cytoplasm"/>
    <property type="evidence" value="ECO:0007669"/>
    <property type="project" value="TreeGrafter"/>
</dbReference>
<dbReference type="InterPro" id="IPR036188">
    <property type="entry name" value="FAD/NAD-bd_sf"/>
</dbReference>
<comment type="caution">
    <text evidence="3">The sequence shown here is derived from an EMBL/GenBank/DDBJ whole genome shotgun (WGS) entry which is preliminary data.</text>
</comment>
<organism evidence="3 4">
    <name type="scientific">Sulfitobacter mediterraneus</name>
    <dbReference type="NCBI Taxonomy" id="83219"/>
    <lineage>
        <taxon>Bacteria</taxon>
        <taxon>Pseudomonadati</taxon>
        <taxon>Pseudomonadota</taxon>
        <taxon>Alphaproteobacteria</taxon>
        <taxon>Rhodobacterales</taxon>
        <taxon>Roseobacteraceae</taxon>
        <taxon>Sulfitobacter</taxon>
    </lineage>
</organism>
<evidence type="ECO:0000313" key="4">
    <source>
        <dbReference type="Proteomes" id="UP000027337"/>
    </source>
</evidence>
<dbReference type="Gene3D" id="3.30.9.10">
    <property type="entry name" value="D-Amino Acid Oxidase, subunit A, domain 2"/>
    <property type="match status" value="1"/>
</dbReference>
<keyword evidence="4" id="KW-1185">Reference proteome</keyword>
<accession>A0A061SSM0</accession>
<dbReference type="RefSeq" id="WP_037909698.1">
    <property type="nucleotide sequence ID" value="NZ_JEMU01000012.1"/>
</dbReference>
<proteinExistence type="predicted"/>
<dbReference type="Proteomes" id="UP000027337">
    <property type="component" value="Unassembled WGS sequence"/>
</dbReference>
<dbReference type="PANTHER" id="PTHR13847:SF281">
    <property type="entry name" value="FAD DEPENDENT OXIDOREDUCTASE DOMAIN-CONTAINING PROTEIN"/>
    <property type="match status" value="1"/>
</dbReference>
<protein>
    <submittedName>
        <fullName evidence="3">Oxidoreductase</fullName>
    </submittedName>
</protein>
<sequence length="446" mass="46954">MSAYRANRAPQFDTPAAWAEILGPYPETAPFLGTETADVVVIGAGFAGLSAARRLRQLDKGLSIVVLDGLRIAEGSAGRNSGFMIDLPHDLASDDYAGAGDDAALIALNRQAIAFAADAVAQYGINPAYADPAGKVNGAATAKGEAHNTSYAQHLSSLGEASEALDAQHMQELTGSTHYRSGLFTPGTMTLQPAGYIRGLAQGLRREDVQIYEGSAVTGFARQGSDWSVTTAHGQITTTRIILANNGHLESFGIAKGQLMQLFLYASMTPDLDAEALARLGGAPRWGITPSDPMGTTMRRIDTAQGGNRIITRTCATLRPGMMATPRDVARAAQVHREKFDCRFAQLAGLPMQYAWAGHLCLTLNGVSVTDEIEAGVYAACAQNGLGTARGTLTGIAAAEAALGQSSEITAHFNAEAAPKPLPPQPFATWGANAYLRWKEHRAGAE</sequence>
<evidence type="ECO:0000259" key="2">
    <source>
        <dbReference type="Pfam" id="PF01266"/>
    </source>
</evidence>
<evidence type="ECO:0000256" key="1">
    <source>
        <dbReference type="ARBA" id="ARBA00023002"/>
    </source>
</evidence>